<evidence type="ECO:0000313" key="6">
    <source>
        <dbReference type="Proteomes" id="UP000075260"/>
    </source>
</evidence>
<organism evidence="5 6">
    <name type="scientific">Sorangium cellulosum</name>
    <name type="common">Polyangium cellulosum</name>
    <dbReference type="NCBI Taxonomy" id="56"/>
    <lineage>
        <taxon>Bacteria</taxon>
        <taxon>Pseudomonadati</taxon>
        <taxon>Myxococcota</taxon>
        <taxon>Polyangia</taxon>
        <taxon>Polyangiales</taxon>
        <taxon>Polyangiaceae</taxon>
        <taxon>Sorangium</taxon>
    </lineage>
</organism>
<sequence>MMPAVESQGGGASRTAQIAAGDGDGRAPQTVAAEGKGEGRAAQRNGARRARVSLCLPGGGLTGALYQIGALAALEDGVEGIDNQSFSLYIGHGSGAAVASALAGGIPTDRLYRALLDPGDNFFPLERGHLLQIDVGEWRRALSTSMVALRHAIVRLTTRGDATPNAPAQQYLFEQLDRFNDSLPAGLFRLDRYERFLAEFFLRRGIPNSFRAMPRTLRIPTHDLDSGDRVVFGAEGLDDVPVSLACAASLALPLFFSPVRIDHRHYLDGGLGHVAHLDLAQDAGADLTIVVSPLVPVSTAHRPVPTGHGVRESVRDKGMLWIFNQAMRIGAHTRLHQAVGQTLAEGRMQVLVLEPAPNDAMLFLHNPANLRARRAILEYAYRTTRERIALWMEKNRAVVEAMGWHEARTSNPSAG</sequence>
<proteinExistence type="predicted"/>
<evidence type="ECO:0000256" key="1">
    <source>
        <dbReference type="ARBA" id="ARBA00023098"/>
    </source>
</evidence>
<dbReference type="OrthoDB" id="9798773at2"/>
<dbReference type="InterPro" id="IPR016035">
    <property type="entry name" value="Acyl_Trfase/lysoPLipase"/>
</dbReference>
<gene>
    <name evidence="5" type="ORF">BE15_19580</name>
</gene>
<dbReference type="InterPro" id="IPR002641">
    <property type="entry name" value="PNPLA_dom"/>
</dbReference>
<feature type="domain" description="PNPLA" evidence="4">
    <location>
        <begin position="55"/>
        <end position="283"/>
    </location>
</feature>
<name>A0A150QP39_SORCE</name>
<dbReference type="Pfam" id="PF01734">
    <property type="entry name" value="Patatin"/>
    <property type="match status" value="1"/>
</dbReference>
<comment type="caution">
    <text evidence="2">Lacks conserved residue(s) required for the propagation of feature annotation.</text>
</comment>
<dbReference type="Gene3D" id="3.40.1090.10">
    <property type="entry name" value="Cytosolic phospholipase A2 catalytic domain"/>
    <property type="match status" value="2"/>
</dbReference>
<evidence type="ECO:0000259" key="4">
    <source>
        <dbReference type="PROSITE" id="PS51635"/>
    </source>
</evidence>
<protein>
    <recommendedName>
        <fullName evidence="4">PNPLA domain-containing protein</fullName>
    </recommendedName>
</protein>
<keyword evidence="1" id="KW-0443">Lipid metabolism</keyword>
<dbReference type="GO" id="GO:0006629">
    <property type="term" value="P:lipid metabolic process"/>
    <property type="evidence" value="ECO:0007669"/>
    <property type="project" value="UniProtKB-KW"/>
</dbReference>
<dbReference type="SUPFAM" id="SSF52151">
    <property type="entry name" value="FabD/lysophospholipase-like"/>
    <property type="match status" value="1"/>
</dbReference>
<dbReference type="EMBL" id="JEMA01000450">
    <property type="protein sequence ID" value="KYF69747.1"/>
    <property type="molecule type" value="Genomic_DNA"/>
</dbReference>
<dbReference type="Proteomes" id="UP000075260">
    <property type="component" value="Unassembled WGS sequence"/>
</dbReference>
<comment type="caution">
    <text evidence="5">The sequence shown here is derived from an EMBL/GenBank/DDBJ whole genome shotgun (WGS) entry which is preliminary data.</text>
</comment>
<dbReference type="PROSITE" id="PS51635">
    <property type="entry name" value="PNPLA"/>
    <property type="match status" value="1"/>
</dbReference>
<evidence type="ECO:0000313" key="5">
    <source>
        <dbReference type="EMBL" id="KYF69747.1"/>
    </source>
</evidence>
<feature type="short sequence motif" description="DGA/G" evidence="2">
    <location>
        <begin position="268"/>
        <end position="270"/>
    </location>
</feature>
<evidence type="ECO:0000256" key="3">
    <source>
        <dbReference type="SAM" id="MobiDB-lite"/>
    </source>
</evidence>
<accession>A0A150QP39</accession>
<dbReference type="RefSeq" id="WP_061608146.1">
    <property type="nucleotide sequence ID" value="NZ_JEMA01000450.1"/>
</dbReference>
<feature type="region of interest" description="Disordered" evidence="3">
    <location>
        <begin position="1"/>
        <end position="44"/>
    </location>
</feature>
<reference evidence="5 6" key="1">
    <citation type="submission" date="2014-02" db="EMBL/GenBank/DDBJ databases">
        <title>The small core and large imbalanced accessory genome model reveals a collaborative survival strategy of Sorangium cellulosum strains in nature.</title>
        <authorList>
            <person name="Han K."/>
            <person name="Peng R."/>
            <person name="Blom J."/>
            <person name="Li Y.-Z."/>
        </authorList>
    </citation>
    <scope>NUCLEOTIDE SEQUENCE [LARGE SCALE GENOMIC DNA]</scope>
    <source>
        <strain evidence="5 6">So0008-312</strain>
    </source>
</reference>
<dbReference type="AlphaFoldDB" id="A0A150QP39"/>
<evidence type="ECO:0000256" key="2">
    <source>
        <dbReference type="PROSITE-ProRule" id="PRU01161"/>
    </source>
</evidence>